<feature type="transmembrane region" description="Helical" evidence="2">
    <location>
        <begin position="164"/>
        <end position="184"/>
    </location>
</feature>
<name>A0A485L7Y0_9STRA</name>
<protein>
    <submittedName>
        <fullName evidence="4">Aste57867_17452 protein</fullName>
    </submittedName>
</protein>
<evidence type="ECO:0000256" key="2">
    <source>
        <dbReference type="SAM" id="Phobius"/>
    </source>
</evidence>
<keyword evidence="5" id="KW-1185">Reference proteome</keyword>
<dbReference type="EMBL" id="VJMH01006166">
    <property type="protein sequence ID" value="KAF0691274.1"/>
    <property type="molecule type" value="Genomic_DNA"/>
</dbReference>
<feature type="transmembrane region" description="Helical" evidence="2">
    <location>
        <begin position="72"/>
        <end position="96"/>
    </location>
</feature>
<reference evidence="3" key="2">
    <citation type="submission" date="2019-06" db="EMBL/GenBank/DDBJ databases">
        <title>Genomics analysis of Aphanomyces spp. identifies a new class of oomycete effector associated with host adaptation.</title>
        <authorList>
            <person name="Gaulin E."/>
        </authorList>
    </citation>
    <scope>NUCLEOTIDE SEQUENCE</scope>
    <source>
        <strain evidence="3">CBS 578.67</strain>
    </source>
</reference>
<sequence length="327" mass="35585">METTSTTEYQVTGTLCLVLYVLVALGILPRIVLLVRLGTDRARLCFHVALLLIMLLNMPRAVQFIWFPTSEAWIFTFLASLVGTLLLDFALGYVCIEWAKVAVSGRAAAAHAAVHAPLSVRNLVVVGNVGVLGWAIVTAIYISVYPDTDQGAEAFDASALSTSLIVVGGLAMLATTLLLVVQGARIRARLLESQRFVPEADLQRSLTKLVVSIATITLTTWIRLGFNVLAAAGVDSFAEMPLLPFVVWSNLAPNVFPVICLLYLQRRIHVGPTKKDPLPPPTTTTRDARAKPHRRTHDATHATHDDDDDDASFHRTTPVAFDGRAQV</sequence>
<keyword evidence="2" id="KW-1133">Transmembrane helix</keyword>
<feature type="transmembrane region" description="Helical" evidence="2">
    <location>
        <begin position="205"/>
        <end position="222"/>
    </location>
</feature>
<evidence type="ECO:0000256" key="1">
    <source>
        <dbReference type="SAM" id="MobiDB-lite"/>
    </source>
</evidence>
<evidence type="ECO:0000313" key="5">
    <source>
        <dbReference type="Proteomes" id="UP000332933"/>
    </source>
</evidence>
<evidence type="ECO:0000313" key="3">
    <source>
        <dbReference type="EMBL" id="KAF0691274.1"/>
    </source>
</evidence>
<dbReference type="Proteomes" id="UP000332933">
    <property type="component" value="Unassembled WGS sequence"/>
</dbReference>
<organism evidence="4 5">
    <name type="scientific">Aphanomyces stellatus</name>
    <dbReference type="NCBI Taxonomy" id="120398"/>
    <lineage>
        <taxon>Eukaryota</taxon>
        <taxon>Sar</taxon>
        <taxon>Stramenopiles</taxon>
        <taxon>Oomycota</taxon>
        <taxon>Saprolegniomycetes</taxon>
        <taxon>Saprolegniales</taxon>
        <taxon>Verrucalvaceae</taxon>
        <taxon>Aphanomyces</taxon>
    </lineage>
</organism>
<feature type="transmembrane region" description="Helical" evidence="2">
    <location>
        <begin position="123"/>
        <end position="144"/>
    </location>
</feature>
<proteinExistence type="predicted"/>
<feature type="transmembrane region" description="Helical" evidence="2">
    <location>
        <begin position="44"/>
        <end position="66"/>
    </location>
</feature>
<dbReference type="AlphaFoldDB" id="A0A485L7Y0"/>
<feature type="transmembrane region" description="Helical" evidence="2">
    <location>
        <begin position="242"/>
        <end position="264"/>
    </location>
</feature>
<dbReference type="EMBL" id="CAADRA010006187">
    <property type="protein sequence ID" value="VFT94206.1"/>
    <property type="molecule type" value="Genomic_DNA"/>
</dbReference>
<reference evidence="4 5" key="1">
    <citation type="submission" date="2019-03" db="EMBL/GenBank/DDBJ databases">
        <authorList>
            <person name="Gaulin E."/>
            <person name="Dumas B."/>
        </authorList>
    </citation>
    <scope>NUCLEOTIDE SEQUENCE [LARGE SCALE GENOMIC DNA]</scope>
    <source>
        <strain evidence="4">CBS 568.67</strain>
    </source>
</reference>
<keyword evidence="2" id="KW-0472">Membrane</keyword>
<gene>
    <name evidence="4" type="primary">Aste57867_17452</name>
    <name evidence="3" type="ORF">As57867_017392</name>
    <name evidence="4" type="ORF">ASTE57867_17452</name>
</gene>
<evidence type="ECO:0000313" key="4">
    <source>
        <dbReference type="EMBL" id="VFT94206.1"/>
    </source>
</evidence>
<feature type="transmembrane region" description="Helical" evidence="2">
    <location>
        <begin position="12"/>
        <end position="32"/>
    </location>
</feature>
<dbReference type="OrthoDB" id="74860at2759"/>
<keyword evidence="2" id="KW-0812">Transmembrane</keyword>
<accession>A0A485L7Y0</accession>
<feature type="region of interest" description="Disordered" evidence="1">
    <location>
        <begin position="273"/>
        <end position="315"/>
    </location>
</feature>